<dbReference type="PANTHER" id="PTHR45626">
    <property type="entry name" value="TRANSCRIPTION TERMINATION FACTOR 2-RELATED"/>
    <property type="match status" value="1"/>
</dbReference>
<dbReference type="GO" id="GO:0005524">
    <property type="term" value="F:ATP binding"/>
    <property type="evidence" value="ECO:0007669"/>
    <property type="project" value="UniProtKB-KW"/>
</dbReference>
<dbReference type="InterPro" id="IPR000330">
    <property type="entry name" value="SNF2_N"/>
</dbReference>
<keyword evidence="7" id="KW-1185">Reference proteome</keyword>
<dbReference type="SUPFAM" id="SSF52540">
    <property type="entry name" value="P-loop containing nucleoside triphosphate hydrolases"/>
    <property type="match status" value="2"/>
</dbReference>
<dbReference type="PROSITE" id="PS51194">
    <property type="entry name" value="HELICASE_CTER"/>
    <property type="match status" value="1"/>
</dbReference>
<dbReference type="PANTHER" id="PTHR45626:SF51">
    <property type="entry name" value="SNF2-RELATED DOMAIN-CONTAINING PROTEIN"/>
    <property type="match status" value="1"/>
</dbReference>
<evidence type="ECO:0000313" key="7">
    <source>
        <dbReference type="Proteomes" id="UP000703269"/>
    </source>
</evidence>
<dbReference type="Pfam" id="PF00176">
    <property type="entry name" value="SNF2-rel_dom"/>
    <property type="match status" value="1"/>
</dbReference>
<dbReference type="GO" id="GO:0008094">
    <property type="term" value="F:ATP-dependent activity, acting on DNA"/>
    <property type="evidence" value="ECO:0007669"/>
    <property type="project" value="TreeGrafter"/>
</dbReference>
<feature type="region of interest" description="Disordered" evidence="4">
    <location>
        <begin position="1192"/>
        <end position="1263"/>
    </location>
</feature>
<dbReference type="InterPro" id="IPR027417">
    <property type="entry name" value="P-loop_NTPase"/>
</dbReference>
<dbReference type="InterPro" id="IPR049730">
    <property type="entry name" value="SNF2/RAD54-like_C"/>
</dbReference>
<keyword evidence="3" id="KW-0067">ATP-binding</keyword>
<dbReference type="GO" id="GO:0016787">
    <property type="term" value="F:hydrolase activity"/>
    <property type="evidence" value="ECO:0007669"/>
    <property type="project" value="UniProtKB-KW"/>
</dbReference>
<dbReference type="GO" id="GO:0004386">
    <property type="term" value="F:helicase activity"/>
    <property type="evidence" value="ECO:0007669"/>
    <property type="project" value="UniProtKB-KW"/>
</dbReference>
<gene>
    <name evidence="6" type="ORF">PsYK624_126110</name>
</gene>
<reference evidence="6 7" key="1">
    <citation type="submission" date="2021-08" db="EMBL/GenBank/DDBJ databases">
        <title>Draft Genome Sequence of Phanerochaete sordida strain YK-624.</title>
        <authorList>
            <person name="Mori T."/>
            <person name="Dohra H."/>
            <person name="Suzuki T."/>
            <person name="Kawagishi H."/>
            <person name="Hirai H."/>
        </authorList>
    </citation>
    <scope>NUCLEOTIDE SEQUENCE [LARGE SCALE GENOMIC DNA]</scope>
    <source>
        <strain evidence="6 7">YK-624</strain>
    </source>
</reference>
<proteinExistence type="predicted"/>
<evidence type="ECO:0000256" key="3">
    <source>
        <dbReference type="ARBA" id="ARBA00022840"/>
    </source>
</evidence>
<dbReference type="Gene3D" id="3.40.50.300">
    <property type="entry name" value="P-loop containing nucleotide triphosphate hydrolases"/>
    <property type="match status" value="1"/>
</dbReference>
<dbReference type="InterPro" id="IPR050628">
    <property type="entry name" value="SNF2_RAD54_helicase_TF"/>
</dbReference>
<dbReference type="AlphaFoldDB" id="A0A9P3LJ82"/>
<dbReference type="InterPro" id="IPR001650">
    <property type="entry name" value="Helicase_C-like"/>
</dbReference>
<dbReference type="Proteomes" id="UP000703269">
    <property type="component" value="Unassembled WGS sequence"/>
</dbReference>
<evidence type="ECO:0000313" key="6">
    <source>
        <dbReference type="EMBL" id="GJE96414.1"/>
    </source>
</evidence>
<organism evidence="6 7">
    <name type="scientific">Phanerochaete sordida</name>
    <dbReference type="NCBI Taxonomy" id="48140"/>
    <lineage>
        <taxon>Eukaryota</taxon>
        <taxon>Fungi</taxon>
        <taxon>Dikarya</taxon>
        <taxon>Basidiomycota</taxon>
        <taxon>Agaricomycotina</taxon>
        <taxon>Agaricomycetes</taxon>
        <taxon>Polyporales</taxon>
        <taxon>Phanerochaetaceae</taxon>
        <taxon>Phanerochaete</taxon>
    </lineage>
</organism>
<feature type="region of interest" description="Disordered" evidence="4">
    <location>
        <begin position="937"/>
        <end position="956"/>
    </location>
</feature>
<dbReference type="Gene3D" id="3.40.50.10810">
    <property type="entry name" value="Tandem AAA-ATPase domain"/>
    <property type="match status" value="1"/>
</dbReference>
<feature type="region of interest" description="Disordered" evidence="4">
    <location>
        <begin position="608"/>
        <end position="641"/>
    </location>
</feature>
<evidence type="ECO:0000256" key="1">
    <source>
        <dbReference type="ARBA" id="ARBA00022741"/>
    </source>
</evidence>
<comment type="caution">
    <text evidence="6">The sequence shown here is derived from an EMBL/GenBank/DDBJ whole genome shotgun (WGS) entry which is preliminary data.</text>
</comment>
<name>A0A9P3LJ82_9APHY</name>
<dbReference type="EMBL" id="BPQB01000059">
    <property type="protein sequence ID" value="GJE96414.1"/>
    <property type="molecule type" value="Genomic_DNA"/>
</dbReference>
<dbReference type="GO" id="GO:0006281">
    <property type="term" value="P:DNA repair"/>
    <property type="evidence" value="ECO:0007669"/>
    <property type="project" value="TreeGrafter"/>
</dbReference>
<dbReference type="InterPro" id="IPR014001">
    <property type="entry name" value="Helicase_ATP-bd"/>
</dbReference>
<feature type="domain" description="Helicase C-terminal" evidence="5">
    <location>
        <begin position="1004"/>
        <end position="1161"/>
    </location>
</feature>
<protein>
    <submittedName>
        <fullName evidence="6">DEAD/DEAH box helicase</fullName>
    </submittedName>
</protein>
<evidence type="ECO:0000259" key="5">
    <source>
        <dbReference type="PROSITE" id="PS51194"/>
    </source>
</evidence>
<keyword evidence="2" id="KW-0378">Hydrolase</keyword>
<dbReference type="SMART" id="SM00487">
    <property type="entry name" value="DEXDc"/>
    <property type="match status" value="1"/>
</dbReference>
<dbReference type="InterPro" id="IPR038718">
    <property type="entry name" value="SNF2-like_sf"/>
</dbReference>
<feature type="compositionally biased region" description="Polar residues" evidence="4">
    <location>
        <begin position="628"/>
        <end position="638"/>
    </location>
</feature>
<keyword evidence="6" id="KW-0347">Helicase</keyword>
<sequence length="1263" mass="141149">MSPKCCLQSLYTDHAPDLDGPYALYHFLSAGALRLQLKTRVEGCSQGTHPSPWHHYLGHGHLASLVRAEDEQFTRLLDFLIDHKFIAVTCRVRSSAFDSVLFIRVYFIPHDLANVEGKLRRRDEATVVAPARRYLRTLLLRISRDASLWGGEAADDASCTTFFDEAIDNRTLAELYNTLPSPIISEDEQSIHPHALEVLDGAEIPGLKSTLYTYQRRSVAAMMQRELQPGVIPDPLYVPLHGIDGSVFYFQPATMEVLRECPTVAQTRGGILCEELGTGKTVMSLSLILATLDQLPEPEESFLDPRPVLTPLAARHFPSQVYADAREKCTSRTRRHASEAGLPQTIPSLTEHILHLCARDPASTGVRACEETLRPLGLWRAYRDNTPFYHHFADEPPVSLRSCRKPRTENAPRTVYLSSATLVVVPPNLFNQWSNEINKHCDTTLRTYVVKDNKSLPCARRLAFFDVILMTHPRLSHEGARMGKDKLQKLHSMKPCECTPREHSAARVPYCRCKPPEDVSPLLQVRFKRLIVDEGNNLSDTTTVLMGCIEQLSVECKWIVTGTPTTNLMGLHFGSGSELTYPQEDGDETEDEALAAADYRQRVITGARDATSDCDSTDSAPPSPTSCGFLQSSGSSPTAKPAHSYARVWTKNDRGDLNKLGALISSFLRIPRFAADAKLYASSVVAPLMDAGGPRPGALQVLTQVMQSTMIRHRIQDIEREVLLPTLHQETVLLDLDPVAVRTYNVLQASIAVNLVTSEREGADWIFHPRNTAALQQTIENISQAMFWHMDEDTFKIDELISMGPTFLNTAKVRGVVSEDDIRLLEESLHHLDLAGSDPVWRALMQHPYVFTRVYNMPTPIYDKWSILPAEIGSLTGVHDLTPFMFMTPDRLRPLRNYVQSNPLAPVGRLQRLGEHLGELEQRRVQYNAERARVNKGMRKLRDSDRRQKATTPAAGNEPALRLIEAQKRFQDEFHTVWDEQTGSALLGESPLAGVRVGNSASSKLNYILNEVRLHADSSKLLIFSKSPLTLLYVAEGLNLMGVKYKLTSQKRIKQVEQDVMTFESSDTYRVFLMELKHGARGLNIITASRVIFCEPVWQADVETQAIKRVHRIGQTKAVFVKTLAIRDTAEEVMVTRRDALKRGLGAAGGKLPNLAEDNVMRELIAHPKFLPDPPAPSLVLDYPLLPEVPVQDDAPSVSTIERPHTPEPVGPVADDPMQSGSEASPQKLVIKITPKRVREDDNETSEPAPKRKARVVRFADEV</sequence>
<dbReference type="GO" id="GO:0005634">
    <property type="term" value="C:nucleus"/>
    <property type="evidence" value="ECO:0007669"/>
    <property type="project" value="TreeGrafter"/>
</dbReference>
<evidence type="ECO:0000256" key="2">
    <source>
        <dbReference type="ARBA" id="ARBA00022801"/>
    </source>
</evidence>
<evidence type="ECO:0000256" key="4">
    <source>
        <dbReference type="SAM" id="MobiDB-lite"/>
    </source>
</evidence>
<dbReference type="Pfam" id="PF00271">
    <property type="entry name" value="Helicase_C"/>
    <property type="match status" value="1"/>
</dbReference>
<dbReference type="OrthoDB" id="2801544at2759"/>
<dbReference type="CDD" id="cd18793">
    <property type="entry name" value="SF2_C_SNF"/>
    <property type="match status" value="1"/>
</dbReference>
<keyword evidence="1" id="KW-0547">Nucleotide-binding</keyword>
<accession>A0A9P3LJ82</accession>